<sequence>MDFKAFEFLGKEVPSSISDIREAMDLLATSIDSAIDKVGEKVNTSFSNKDFKKVAELSINSQELNAISQKIQDYISQLDLIIDEKNIEEDIKDNSNEDNEKEIPNYSEYLVDSEIEHNLYEDLTHKRPCAIKIEGNRIDIKDWKSALLQTINYLAKKDPSMVRSFVDNPKMNGKKRIYFSRVNLPTMIAAREIKSANIYVETNLSANGIRNLLVKILNKYNIKLSDYKIYLKADYSDLHQ</sequence>
<dbReference type="Proteomes" id="UP000264883">
    <property type="component" value="Chromosome"/>
</dbReference>
<dbReference type="AlphaFoldDB" id="A0A343JBE7"/>
<evidence type="ECO:0000313" key="2">
    <source>
        <dbReference type="Proteomes" id="UP000264883"/>
    </source>
</evidence>
<dbReference type="EMBL" id="CP016786">
    <property type="protein sequence ID" value="ASW42855.1"/>
    <property type="molecule type" value="Genomic_DNA"/>
</dbReference>
<accession>A0A343JBE7</accession>
<evidence type="ECO:0000313" key="1">
    <source>
        <dbReference type="EMBL" id="ASW42855.1"/>
    </source>
</evidence>
<organism evidence="1 2">
    <name type="scientific">Clostridium isatidis</name>
    <dbReference type="NCBI Taxonomy" id="182773"/>
    <lineage>
        <taxon>Bacteria</taxon>
        <taxon>Bacillati</taxon>
        <taxon>Bacillota</taxon>
        <taxon>Clostridia</taxon>
        <taxon>Eubacteriales</taxon>
        <taxon>Clostridiaceae</taxon>
        <taxon>Clostridium</taxon>
    </lineage>
</organism>
<keyword evidence="2" id="KW-1185">Reference proteome</keyword>
<gene>
    <name evidence="1" type="ORF">BEN51_05035</name>
</gene>
<dbReference type="KEGG" id="cia:BEN51_05035"/>
<protein>
    <submittedName>
        <fullName evidence="1">Uncharacterized protein</fullName>
    </submittedName>
</protein>
<reference evidence="1 2" key="1">
    <citation type="submission" date="2016-08" db="EMBL/GenBank/DDBJ databases">
        <title>Complete Genome Sequence Of The Indigo Reducing Clostridium isatidis DSM15098.</title>
        <authorList>
            <person name="Little G.T."/>
            <person name="Minton N.P."/>
        </authorList>
    </citation>
    <scope>NUCLEOTIDE SEQUENCE [LARGE SCALE GENOMIC DNA]</scope>
    <source>
        <strain evidence="1 2">DSM 15098</strain>
    </source>
</reference>
<proteinExistence type="predicted"/>
<dbReference type="OrthoDB" id="1903286at2"/>
<dbReference type="RefSeq" id="WP_119864993.1">
    <property type="nucleotide sequence ID" value="NZ_CP016786.1"/>
</dbReference>
<name>A0A343JBE7_9CLOT</name>